<dbReference type="STRING" id="93625.A0A409XJI3"/>
<keyword evidence="4" id="KW-0961">Cell wall biogenesis/degradation</keyword>
<comment type="caution">
    <text evidence="6">The sequence shown here is derived from an EMBL/GenBank/DDBJ whole genome shotgun (WGS) entry which is preliminary data.</text>
</comment>
<sequence>MSQQQRMPSPALSAQPAPPGSSPAAIRRLLPKRAATTGVASFAWHADAPRRLAAPRRLCTPAVLAPPRPPSPLASAEQQSIRRLVPHTPLCPVSRGSIMPFPAYNINNPASSSSPPHAPGGSPMRFSPAGSPAAADEGVFATLGLGPNSSGSPPRCRRVRERGKDVLPWRRSVLGSVDIWYGTTQDQEWYDPQQVTTRDGALVITIDSATTTQAGITPGSTAPFTVDDSHELTYRSGMLQTWKKSCFTTGYIEVSAAFSGPDQQGKVYTVHVGIDEDAGTRYKLVIIVRNSSVRHTLTDNVRGRGVGKDSVMRKILSDCVKTCIRTSSPVGLIMTSEERQERGKAQKRRVGEEMKDPHRIHMPFIPILHTSPFHYSHSMPSCGQVRITAGVGP</sequence>
<feature type="compositionally biased region" description="Low complexity" evidence="5">
    <location>
        <begin position="109"/>
        <end position="123"/>
    </location>
</feature>
<feature type="region of interest" description="Disordered" evidence="5">
    <location>
        <begin position="1"/>
        <end position="24"/>
    </location>
</feature>
<dbReference type="InParanoid" id="A0A409XJI3"/>
<dbReference type="GO" id="GO:0006078">
    <property type="term" value="P:(1-&gt;6)-beta-D-glucan biosynthetic process"/>
    <property type="evidence" value="ECO:0007669"/>
    <property type="project" value="TreeGrafter"/>
</dbReference>
<dbReference type="GO" id="GO:0031505">
    <property type="term" value="P:fungal-type cell wall organization"/>
    <property type="evidence" value="ECO:0007669"/>
    <property type="project" value="TreeGrafter"/>
</dbReference>
<evidence type="ECO:0000256" key="3">
    <source>
        <dbReference type="ARBA" id="ARBA00023180"/>
    </source>
</evidence>
<dbReference type="OrthoDB" id="412647at2759"/>
<dbReference type="PANTHER" id="PTHR31361:SF1">
    <property type="entry name" value="BETA-GLUCAN SYNTHESIS-ASSOCIATED PROTEIN KRE6-RELATED"/>
    <property type="match status" value="1"/>
</dbReference>
<evidence type="ECO:0000313" key="7">
    <source>
        <dbReference type="Proteomes" id="UP000283269"/>
    </source>
</evidence>
<evidence type="ECO:0000256" key="4">
    <source>
        <dbReference type="ARBA" id="ARBA00023316"/>
    </source>
</evidence>
<dbReference type="EMBL" id="NHYD01001516">
    <property type="protein sequence ID" value="PPQ90912.1"/>
    <property type="molecule type" value="Genomic_DNA"/>
</dbReference>
<dbReference type="Proteomes" id="UP000283269">
    <property type="component" value="Unassembled WGS sequence"/>
</dbReference>
<dbReference type="GO" id="GO:0015926">
    <property type="term" value="F:glucosidase activity"/>
    <property type="evidence" value="ECO:0007669"/>
    <property type="project" value="TreeGrafter"/>
</dbReference>
<dbReference type="GO" id="GO:0005789">
    <property type="term" value="C:endoplasmic reticulum membrane"/>
    <property type="evidence" value="ECO:0007669"/>
    <property type="project" value="TreeGrafter"/>
</dbReference>
<dbReference type="Gene3D" id="2.60.120.200">
    <property type="match status" value="1"/>
</dbReference>
<dbReference type="InterPro" id="IPR013320">
    <property type="entry name" value="ConA-like_dom_sf"/>
</dbReference>
<accession>A0A409XJI3</accession>
<dbReference type="PANTHER" id="PTHR31361">
    <property type="entry name" value="BETA-GLUCAN SYNTHESIS-ASSOCIATED PROTEIN KRE6-RELATED"/>
    <property type="match status" value="1"/>
</dbReference>
<reference evidence="6 7" key="1">
    <citation type="journal article" date="2018" name="Evol. Lett.">
        <title>Horizontal gene cluster transfer increased hallucinogenic mushroom diversity.</title>
        <authorList>
            <person name="Reynolds H.T."/>
            <person name="Vijayakumar V."/>
            <person name="Gluck-Thaler E."/>
            <person name="Korotkin H.B."/>
            <person name="Matheny P.B."/>
            <person name="Slot J.C."/>
        </authorList>
    </citation>
    <scope>NUCLEOTIDE SEQUENCE [LARGE SCALE GENOMIC DNA]</scope>
    <source>
        <strain evidence="6 7">2631</strain>
    </source>
</reference>
<gene>
    <name evidence="6" type="ORF">CVT25_007874</name>
</gene>
<organism evidence="6 7">
    <name type="scientific">Psilocybe cyanescens</name>
    <dbReference type="NCBI Taxonomy" id="93625"/>
    <lineage>
        <taxon>Eukaryota</taxon>
        <taxon>Fungi</taxon>
        <taxon>Dikarya</taxon>
        <taxon>Basidiomycota</taxon>
        <taxon>Agaricomycotina</taxon>
        <taxon>Agaricomycetes</taxon>
        <taxon>Agaricomycetidae</taxon>
        <taxon>Agaricales</taxon>
        <taxon>Agaricineae</taxon>
        <taxon>Strophariaceae</taxon>
        <taxon>Psilocybe</taxon>
    </lineage>
</organism>
<dbReference type="GO" id="GO:0005886">
    <property type="term" value="C:plasma membrane"/>
    <property type="evidence" value="ECO:0007669"/>
    <property type="project" value="TreeGrafter"/>
</dbReference>
<proteinExistence type="predicted"/>
<evidence type="ECO:0000256" key="5">
    <source>
        <dbReference type="SAM" id="MobiDB-lite"/>
    </source>
</evidence>
<comment type="subcellular location">
    <subcellularLocation>
        <location evidence="1">Membrane</location>
    </subcellularLocation>
</comment>
<evidence type="ECO:0000313" key="6">
    <source>
        <dbReference type="EMBL" id="PPQ90912.1"/>
    </source>
</evidence>
<keyword evidence="7" id="KW-1185">Reference proteome</keyword>
<protein>
    <submittedName>
        <fullName evidence="6">Uncharacterized protein</fullName>
    </submittedName>
</protein>
<dbReference type="InterPro" id="IPR005629">
    <property type="entry name" value="Skn1/Kre6/Sbg1"/>
</dbReference>
<keyword evidence="3" id="KW-0325">Glycoprotein</keyword>
<evidence type="ECO:0000256" key="1">
    <source>
        <dbReference type="ARBA" id="ARBA00004370"/>
    </source>
</evidence>
<dbReference type="Pfam" id="PF03935">
    <property type="entry name" value="SKN1_KRE6_Sbg1"/>
    <property type="match status" value="1"/>
</dbReference>
<dbReference type="SUPFAM" id="SSF49899">
    <property type="entry name" value="Concanavalin A-like lectins/glucanases"/>
    <property type="match status" value="1"/>
</dbReference>
<feature type="region of interest" description="Disordered" evidence="5">
    <location>
        <begin position="109"/>
        <end position="133"/>
    </location>
</feature>
<evidence type="ECO:0000256" key="2">
    <source>
        <dbReference type="ARBA" id="ARBA00023136"/>
    </source>
</evidence>
<dbReference type="AlphaFoldDB" id="A0A409XJI3"/>
<name>A0A409XJI3_PSICY</name>
<keyword evidence="2" id="KW-0472">Membrane</keyword>